<comment type="caution">
    <text evidence="1">The sequence shown here is derived from an EMBL/GenBank/DDBJ whole genome shotgun (WGS) entry which is preliminary data.</text>
</comment>
<dbReference type="InterPro" id="IPR022085">
    <property type="entry name" value="OpdG"/>
</dbReference>
<dbReference type="AlphaFoldDB" id="A0AAE0JS26"/>
<dbReference type="EMBL" id="JAULSN010000016">
    <property type="protein sequence ID" value="KAK3358401.1"/>
    <property type="molecule type" value="Genomic_DNA"/>
</dbReference>
<gene>
    <name evidence="1" type="ORF">B0T24DRAFT_600112</name>
</gene>
<keyword evidence="2" id="KW-1185">Reference proteome</keyword>
<name>A0AAE0JS26_9PEZI</name>
<proteinExistence type="predicted"/>
<evidence type="ECO:0000313" key="1">
    <source>
        <dbReference type="EMBL" id="KAK3358401.1"/>
    </source>
</evidence>
<dbReference type="Proteomes" id="UP001287356">
    <property type="component" value="Unassembled WGS sequence"/>
</dbReference>
<protein>
    <submittedName>
        <fullName evidence="1">Uncharacterized protein</fullName>
    </submittedName>
</protein>
<reference evidence="1" key="2">
    <citation type="submission" date="2023-06" db="EMBL/GenBank/DDBJ databases">
        <authorList>
            <consortium name="Lawrence Berkeley National Laboratory"/>
            <person name="Haridas S."/>
            <person name="Hensen N."/>
            <person name="Bonometti L."/>
            <person name="Westerberg I."/>
            <person name="Brannstrom I.O."/>
            <person name="Guillou S."/>
            <person name="Cros-Aarteil S."/>
            <person name="Calhoun S."/>
            <person name="Kuo A."/>
            <person name="Mondo S."/>
            <person name="Pangilinan J."/>
            <person name="Riley R."/>
            <person name="Labutti K."/>
            <person name="Andreopoulos B."/>
            <person name="Lipzen A."/>
            <person name="Chen C."/>
            <person name="Yanf M."/>
            <person name="Daum C."/>
            <person name="Ng V."/>
            <person name="Clum A."/>
            <person name="Steindorff A."/>
            <person name="Ohm R."/>
            <person name="Martin F."/>
            <person name="Silar P."/>
            <person name="Natvig D."/>
            <person name="Lalanne C."/>
            <person name="Gautier V."/>
            <person name="Ament-Velasquez S.L."/>
            <person name="Kruys A."/>
            <person name="Hutchinson M.I."/>
            <person name="Powell A.J."/>
            <person name="Barry K."/>
            <person name="Miller A.N."/>
            <person name="Grigoriev I.V."/>
            <person name="Debuchy R."/>
            <person name="Gladieux P."/>
            <person name="Thoren M.H."/>
            <person name="Johannesson H."/>
        </authorList>
    </citation>
    <scope>NUCLEOTIDE SEQUENCE</scope>
    <source>
        <strain evidence="1">CBS 958.72</strain>
    </source>
</reference>
<reference evidence="1" key="1">
    <citation type="journal article" date="2023" name="Mol. Phylogenet. Evol.">
        <title>Genome-scale phylogeny and comparative genomics of the fungal order Sordariales.</title>
        <authorList>
            <person name="Hensen N."/>
            <person name="Bonometti L."/>
            <person name="Westerberg I."/>
            <person name="Brannstrom I.O."/>
            <person name="Guillou S."/>
            <person name="Cros-Aarteil S."/>
            <person name="Calhoun S."/>
            <person name="Haridas S."/>
            <person name="Kuo A."/>
            <person name="Mondo S."/>
            <person name="Pangilinan J."/>
            <person name="Riley R."/>
            <person name="LaButti K."/>
            <person name="Andreopoulos B."/>
            <person name="Lipzen A."/>
            <person name="Chen C."/>
            <person name="Yan M."/>
            <person name="Daum C."/>
            <person name="Ng V."/>
            <person name="Clum A."/>
            <person name="Steindorff A."/>
            <person name="Ohm R.A."/>
            <person name="Martin F."/>
            <person name="Silar P."/>
            <person name="Natvig D.O."/>
            <person name="Lalanne C."/>
            <person name="Gautier V."/>
            <person name="Ament-Velasquez S.L."/>
            <person name="Kruys A."/>
            <person name="Hutchinson M.I."/>
            <person name="Powell A.J."/>
            <person name="Barry K."/>
            <person name="Miller A.N."/>
            <person name="Grigoriev I.V."/>
            <person name="Debuchy R."/>
            <person name="Gladieux P."/>
            <person name="Hiltunen Thoren M."/>
            <person name="Johannesson H."/>
        </authorList>
    </citation>
    <scope>NUCLEOTIDE SEQUENCE</scope>
    <source>
        <strain evidence="1">CBS 958.72</strain>
    </source>
</reference>
<accession>A0AAE0JS26</accession>
<dbReference type="Pfam" id="PF12311">
    <property type="entry name" value="DUF3632"/>
    <property type="match status" value="1"/>
</dbReference>
<evidence type="ECO:0000313" key="2">
    <source>
        <dbReference type="Proteomes" id="UP001287356"/>
    </source>
</evidence>
<organism evidence="1 2">
    <name type="scientific">Lasiosphaeria ovina</name>
    <dbReference type="NCBI Taxonomy" id="92902"/>
    <lineage>
        <taxon>Eukaryota</taxon>
        <taxon>Fungi</taxon>
        <taxon>Dikarya</taxon>
        <taxon>Ascomycota</taxon>
        <taxon>Pezizomycotina</taxon>
        <taxon>Sordariomycetes</taxon>
        <taxon>Sordariomycetidae</taxon>
        <taxon>Sordariales</taxon>
        <taxon>Lasiosphaeriaceae</taxon>
        <taxon>Lasiosphaeria</taxon>
    </lineage>
</organism>
<sequence length="402" mass="45273">MARRQSTRDDLFEVRKLARIILVEPREGFGWKDTREALERIFLPTSLAPEDMAEAAAAGVAAIDDAMGRALSSCDTPRKRQDTVQNMLIQQVPHSHPVQDCVVAFLTQLTLRDRGVVSTWSGHERLWAELPQLRSSLKKDEAKSAAYEAEYVNLRAFIARMARAGIMGPATVELAENDINNALVEAETLEEWHLKVVNVYVQIMGGELTYERIHGPASYDYQSRWAKEYAEKFGKAPYLPPAIKNRWPYVTTITPENVAGAWKQVDAYNKWFQSKYLSADPETSSTAVMVDRWTWKLNYRDTLKETPNAGRDYGFGQEFSSSFAELLELVICIGQYEYHSEISQTIEYAPVAVSLTGAKGSDQMLLKLAEEFLAFAGIPATVLAGKTPFSAKEHRLPPDWKL</sequence>